<dbReference type="Pfam" id="PF02826">
    <property type="entry name" value="2-Hacid_dh_C"/>
    <property type="match status" value="1"/>
</dbReference>
<dbReference type="SUPFAM" id="SSF52283">
    <property type="entry name" value="Formate/glycerate dehydrogenase catalytic domain-like"/>
    <property type="match status" value="1"/>
</dbReference>
<dbReference type="Gene3D" id="3.40.50.720">
    <property type="entry name" value="NAD(P)-binding Rossmann-like Domain"/>
    <property type="match status" value="2"/>
</dbReference>
<sequence length="315" mass="34111">MKIAILDTQTLGNTSLEVLTQLGELMCYPMTLPEQTSERIRDVDVVITNKVILDKEILEAANNLKLVCIAATGTNNVDLAAAKSLGIAVCNVAGYSTPSVVQHTFTLLGNLMTNMHRYIADCQLGRWQQSDMFCRLDYPISELQDKTFVVVGYGSLGQAVASVAQAFGANVIIAEQKSATSVREGRVAFNDALVMADVVSIHCPLNSQTQNLISTPEFNLMKHSAFIVNTARGGIVDEAALVSALEAGQIAGAALDVLSKEPAQQDNPLCHYQGSNLLLTPHTAWASQESITRLVNEIAKNIMAYNYNEPRNRVV</sequence>
<gene>
    <name evidence="7" type="ORF">J5O05_13225</name>
</gene>
<dbReference type="AlphaFoldDB" id="A0A975DFM5"/>
<dbReference type="InterPro" id="IPR036291">
    <property type="entry name" value="NAD(P)-bd_dom_sf"/>
</dbReference>
<protein>
    <submittedName>
        <fullName evidence="7">D-2-hydroxyacid dehydrogenase</fullName>
    </submittedName>
</protein>
<keyword evidence="2 4" id="KW-0560">Oxidoreductase</keyword>
<evidence type="ECO:0000259" key="6">
    <source>
        <dbReference type="Pfam" id="PF02826"/>
    </source>
</evidence>
<evidence type="ECO:0000313" key="8">
    <source>
        <dbReference type="Proteomes" id="UP000664904"/>
    </source>
</evidence>
<proteinExistence type="inferred from homology"/>
<evidence type="ECO:0000259" key="5">
    <source>
        <dbReference type="Pfam" id="PF00389"/>
    </source>
</evidence>
<reference evidence="7" key="1">
    <citation type="submission" date="2021-03" db="EMBL/GenBank/DDBJ databases">
        <title>Complete Genome of Pseudoalteromonas xiamenensis STKMTI.2, a new potential marine bacterium producing anti-Vibrio compounds.</title>
        <authorList>
            <person name="Handayani D.P."/>
            <person name="Isnansetyo A."/>
            <person name="Istiqomah I."/>
            <person name="Jumina J."/>
        </authorList>
    </citation>
    <scope>NUCLEOTIDE SEQUENCE</scope>
    <source>
        <strain evidence="7">STKMTI.2</strain>
    </source>
</reference>
<evidence type="ECO:0000256" key="1">
    <source>
        <dbReference type="ARBA" id="ARBA00005854"/>
    </source>
</evidence>
<feature type="domain" description="D-isomer specific 2-hydroxyacid dehydrogenase NAD-binding" evidence="6">
    <location>
        <begin position="106"/>
        <end position="284"/>
    </location>
</feature>
<evidence type="ECO:0000256" key="3">
    <source>
        <dbReference type="ARBA" id="ARBA00023027"/>
    </source>
</evidence>
<dbReference type="Proteomes" id="UP000664904">
    <property type="component" value="Chromosome"/>
</dbReference>
<dbReference type="PANTHER" id="PTHR43761:SF1">
    <property type="entry name" value="D-ISOMER SPECIFIC 2-HYDROXYACID DEHYDROGENASE CATALYTIC DOMAIN-CONTAINING PROTEIN-RELATED"/>
    <property type="match status" value="1"/>
</dbReference>
<accession>A0A975DFM5</accession>
<dbReference type="GO" id="GO:0016616">
    <property type="term" value="F:oxidoreductase activity, acting on the CH-OH group of donors, NAD or NADP as acceptor"/>
    <property type="evidence" value="ECO:0007669"/>
    <property type="project" value="InterPro"/>
</dbReference>
<dbReference type="SUPFAM" id="SSF51735">
    <property type="entry name" value="NAD(P)-binding Rossmann-fold domains"/>
    <property type="match status" value="1"/>
</dbReference>
<dbReference type="PANTHER" id="PTHR43761">
    <property type="entry name" value="D-ISOMER SPECIFIC 2-HYDROXYACID DEHYDROGENASE FAMILY PROTEIN (AFU_ORTHOLOGUE AFUA_1G13630)"/>
    <property type="match status" value="1"/>
</dbReference>
<dbReference type="InterPro" id="IPR006140">
    <property type="entry name" value="D-isomer_DH_NAD-bd"/>
</dbReference>
<dbReference type="KEGG" id="pxi:J5O05_13225"/>
<organism evidence="7 8">
    <name type="scientific">Pseudoalteromonas xiamenensis</name>
    <dbReference type="NCBI Taxonomy" id="882626"/>
    <lineage>
        <taxon>Bacteria</taxon>
        <taxon>Pseudomonadati</taxon>
        <taxon>Pseudomonadota</taxon>
        <taxon>Gammaproteobacteria</taxon>
        <taxon>Alteromonadales</taxon>
        <taxon>Pseudoalteromonadaceae</taxon>
        <taxon>Pseudoalteromonas</taxon>
    </lineage>
</organism>
<dbReference type="RefSeq" id="WP_208842430.1">
    <property type="nucleotide sequence ID" value="NZ_CP072133.1"/>
</dbReference>
<dbReference type="GO" id="GO:0051287">
    <property type="term" value="F:NAD binding"/>
    <property type="evidence" value="ECO:0007669"/>
    <property type="project" value="InterPro"/>
</dbReference>
<comment type="similarity">
    <text evidence="1 4">Belongs to the D-isomer specific 2-hydroxyacid dehydrogenase family.</text>
</comment>
<dbReference type="PROSITE" id="PS00670">
    <property type="entry name" value="D_2_HYDROXYACID_DH_2"/>
    <property type="match status" value="1"/>
</dbReference>
<keyword evidence="8" id="KW-1185">Reference proteome</keyword>
<evidence type="ECO:0000313" key="7">
    <source>
        <dbReference type="EMBL" id="QTH70847.1"/>
    </source>
</evidence>
<evidence type="ECO:0000256" key="4">
    <source>
        <dbReference type="RuleBase" id="RU003719"/>
    </source>
</evidence>
<dbReference type="EMBL" id="CP072133">
    <property type="protein sequence ID" value="QTH70847.1"/>
    <property type="molecule type" value="Genomic_DNA"/>
</dbReference>
<name>A0A975DFM5_9GAMM</name>
<feature type="domain" description="D-isomer specific 2-hydroxyacid dehydrogenase catalytic" evidence="5">
    <location>
        <begin position="10"/>
        <end position="314"/>
    </location>
</feature>
<dbReference type="InterPro" id="IPR029753">
    <property type="entry name" value="D-isomer_DH_CS"/>
</dbReference>
<dbReference type="Pfam" id="PF00389">
    <property type="entry name" value="2-Hacid_dh"/>
    <property type="match status" value="1"/>
</dbReference>
<dbReference type="InterPro" id="IPR050418">
    <property type="entry name" value="D-iso_2-hydroxyacid_DH_PdxB"/>
</dbReference>
<evidence type="ECO:0000256" key="2">
    <source>
        <dbReference type="ARBA" id="ARBA00023002"/>
    </source>
</evidence>
<dbReference type="PROSITE" id="PS00671">
    <property type="entry name" value="D_2_HYDROXYACID_DH_3"/>
    <property type="match status" value="1"/>
</dbReference>
<dbReference type="InterPro" id="IPR006139">
    <property type="entry name" value="D-isomer_2_OHA_DH_cat_dom"/>
</dbReference>
<dbReference type="CDD" id="cd12162">
    <property type="entry name" value="2-Hacid_dh_4"/>
    <property type="match status" value="1"/>
</dbReference>
<keyword evidence="3" id="KW-0520">NAD</keyword>